<sequence length="180" mass="20252">MASSSTIRAFEYEVFISFSGEDTRNGFTSHLHNALREKKIKTFNDDKELKRGDEISKALKKAIEMSKLYIIIFSESYASSSWCLDELVHILECRAKYGQTVLPIFYGIDPSVVRKQKESYGSSFALHEESFKNKRGKVQNWRDALTEADNLAGWDSTVISHSSSACAESSSYGAGLSTFF</sequence>
<comment type="caution">
    <text evidence="3">The sequence shown here is derived from an EMBL/GenBank/DDBJ whole genome shotgun (WGS) entry which is preliminary data.</text>
</comment>
<reference evidence="3" key="1">
    <citation type="submission" date="2023-07" db="EMBL/GenBank/DDBJ databases">
        <title>draft genome sequence of fig (Ficus carica).</title>
        <authorList>
            <person name="Takahashi T."/>
            <person name="Nishimura K."/>
        </authorList>
    </citation>
    <scope>NUCLEOTIDE SEQUENCE</scope>
</reference>
<dbReference type="InterPro" id="IPR035897">
    <property type="entry name" value="Toll_tir_struct_dom_sf"/>
</dbReference>
<dbReference type="SUPFAM" id="SSF52200">
    <property type="entry name" value="Toll/Interleukin receptor TIR domain"/>
    <property type="match status" value="1"/>
</dbReference>
<dbReference type="PANTHER" id="PTHR32009">
    <property type="entry name" value="TMV RESISTANCE PROTEIN N-LIKE"/>
    <property type="match status" value="1"/>
</dbReference>
<organism evidence="3 4">
    <name type="scientific">Ficus carica</name>
    <name type="common">Common fig</name>
    <dbReference type="NCBI Taxonomy" id="3494"/>
    <lineage>
        <taxon>Eukaryota</taxon>
        <taxon>Viridiplantae</taxon>
        <taxon>Streptophyta</taxon>
        <taxon>Embryophyta</taxon>
        <taxon>Tracheophyta</taxon>
        <taxon>Spermatophyta</taxon>
        <taxon>Magnoliopsida</taxon>
        <taxon>eudicotyledons</taxon>
        <taxon>Gunneridae</taxon>
        <taxon>Pentapetalae</taxon>
        <taxon>rosids</taxon>
        <taxon>fabids</taxon>
        <taxon>Rosales</taxon>
        <taxon>Moraceae</taxon>
        <taxon>Ficeae</taxon>
        <taxon>Ficus</taxon>
    </lineage>
</organism>
<evidence type="ECO:0000313" key="4">
    <source>
        <dbReference type="Proteomes" id="UP001187192"/>
    </source>
</evidence>
<dbReference type="FunFam" id="3.40.50.10140:FF:000007">
    <property type="entry name" value="Disease resistance protein (TIR-NBS-LRR class)"/>
    <property type="match status" value="1"/>
</dbReference>
<dbReference type="GO" id="GO:0007165">
    <property type="term" value="P:signal transduction"/>
    <property type="evidence" value="ECO:0007669"/>
    <property type="project" value="InterPro"/>
</dbReference>
<evidence type="ECO:0000259" key="2">
    <source>
        <dbReference type="PROSITE" id="PS50104"/>
    </source>
</evidence>
<keyword evidence="1" id="KW-0520">NAD</keyword>
<dbReference type="SMART" id="SM00255">
    <property type="entry name" value="TIR"/>
    <property type="match status" value="1"/>
</dbReference>
<dbReference type="InterPro" id="IPR000157">
    <property type="entry name" value="TIR_dom"/>
</dbReference>
<dbReference type="PROSITE" id="PS50104">
    <property type="entry name" value="TIR"/>
    <property type="match status" value="1"/>
</dbReference>
<dbReference type="Gene3D" id="3.40.50.10140">
    <property type="entry name" value="Toll/interleukin-1 receptor homology (TIR) domain"/>
    <property type="match status" value="1"/>
</dbReference>
<evidence type="ECO:0000313" key="3">
    <source>
        <dbReference type="EMBL" id="GMN32920.1"/>
    </source>
</evidence>
<feature type="domain" description="TIR" evidence="2">
    <location>
        <begin position="10"/>
        <end position="170"/>
    </location>
</feature>
<keyword evidence="4" id="KW-1185">Reference proteome</keyword>
<dbReference type="PANTHER" id="PTHR32009:SF159">
    <property type="entry name" value="TIR DOMAIN-CONTAINING PROTEIN"/>
    <property type="match status" value="1"/>
</dbReference>
<name>A0AA88CV15_FICCA</name>
<dbReference type="Proteomes" id="UP001187192">
    <property type="component" value="Unassembled WGS sequence"/>
</dbReference>
<dbReference type="AlphaFoldDB" id="A0AA88CV15"/>
<accession>A0AA88CV15</accession>
<evidence type="ECO:0000256" key="1">
    <source>
        <dbReference type="ARBA" id="ARBA00023027"/>
    </source>
</evidence>
<gene>
    <name evidence="3" type="ORF">TIFTF001_041812</name>
</gene>
<proteinExistence type="predicted"/>
<dbReference type="Pfam" id="PF01582">
    <property type="entry name" value="TIR"/>
    <property type="match status" value="1"/>
</dbReference>
<dbReference type="EMBL" id="BTGU01002023">
    <property type="protein sequence ID" value="GMN32920.1"/>
    <property type="molecule type" value="Genomic_DNA"/>
</dbReference>
<protein>
    <recommendedName>
        <fullName evidence="2">TIR domain-containing protein</fullName>
    </recommendedName>
</protein>